<sequence>MNLQEYLEEYKNITLNLMKEDLDSNEINLFIVSRGEILKILSESNFDKDEIRKIGDSLNLLKLEDELQSSMKKEMVSIKIELDKLKKMKQANMQYNSFENRARVFSKSI</sequence>
<protein>
    <recommendedName>
        <fullName evidence="3">Flagellar protein FliT</fullName>
    </recommendedName>
</protein>
<dbReference type="EMBL" id="JABSXK010000001">
    <property type="protein sequence ID" value="NRV09838.1"/>
    <property type="molecule type" value="Genomic_DNA"/>
</dbReference>
<proteinExistence type="predicted"/>
<accession>A0A9Q5GHK1</accession>
<evidence type="ECO:0000313" key="1">
    <source>
        <dbReference type="EMBL" id="NRV09838.1"/>
    </source>
</evidence>
<name>A0A9Q5GHK1_CLOBE</name>
<comment type="caution">
    <text evidence="1">The sequence shown here is derived from an EMBL/GenBank/DDBJ whole genome shotgun (WGS) entry which is preliminary data.</text>
</comment>
<gene>
    <name evidence="1" type="ORF">DFH45_002801</name>
</gene>
<evidence type="ECO:0000313" key="2">
    <source>
        <dbReference type="Proteomes" id="UP000821656"/>
    </source>
</evidence>
<evidence type="ECO:0008006" key="3">
    <source>
        <dbReference type="Google" id="ProtNLM"/>
    </source>
</evidence>
<organism evidence="1 2">
    <name type="scientific">Clostridium beijerinckii</name>
    <name type="common">Clostridium MP</name>
    <dbReference type="NCBI Taxonomy" id="1520"/>
    <lineage>
        <taxon>Bacteria</taxon>
        <taxon>Bacillati</taxon>
        <taxon>Bacillota</taxon>
        <taxon>Clostridia</taxon>
        <taxon>Eubacteriales</taxon>
        <taxon>Clostridiaceae</taxon>
        <taxon>Clostridium</taxon>
    </lineage>
</organism>
<dbReference type="Proteomes" id="UP000821656">
    <property type="component" value="Unassembled WGS sequence"/>
</dbReference>
<dbReference type="RefSeq" id="WP_077309178.1">
    <property type="nucleotide sequence ID" value="NZ_CP016090.1"/>
</dbReference>
<reference evidence="1" key="1">
    <citation type="submission" date="2020-05" db="EMBL/GenBank/DDBJ databases">
        <title>Genomic insights into acetone-butanol-ethanol (ABE) fermentation by sequencing solventogenic clostridia strains.</title>
        <authorList>
            <person name="Brown S."/>
        </authorList>
    </citation>
    <scope>NUCLEOTIDE SEQUENCE</scope>
    <source>
        <strain evidence="1">DJ126</strain>
    </source>
</reference>
<dbReference type="AlphaFoldDB" id="A0A9Q5GHK1"/>